<dbReference type="PROSITE" id="PS01129">
    <property type="entry name" value="PSI_RLU"/>
    <property type="match status" value="1"/>
</dbReference>
<evidence type="ECO:0000259" key="3">
    <source>
        <dbReference type="Pfam" id="PF00849"/>
    </source>
</evidence>
<dbReference type="PANTHER" id="PTHR21600:SF44">
    <property type="entry name" value="RIBOSOMAL LARGE SUBUNIT PSEUDOURIDINE SYNTHASE D"/>
    <property type="match status" value="1"/>
</dbReference>
<dbReference type="InterPro" id="IPR006145">
    <property type="entry name" value="PsdUridine_synth_RsuA/RluA"/>
</dbReference>
<dbReference type="InterPro" id="IPR006224">
    <property type="entry name" value="PsdUridine_synth_RluA-like_CS"/>
</dbReference>
<sequence length="236" mass="27454">MEVIFTASDYLIIGKPAGLLVHPTNQRSEEKTLVDFLRVEYPETVSVGDDPRLRPGIVHRLDRDVSGLMLVCRTQKFFNHIKNEFVERRVLKRYTALCNGRIIKDEGDIALPLHKVKMRTLVKPRGDESGKEAHTHFEVLRRFQHYTLLDITLKTGRANQIRAHFYGLEHSIVGDSKYCNTRFRNRASFTRFVKFDRVFLHARYLGFYDFEGMWREYESALPAALAEFLTTLAKSS</sequence>
<evidence type="ECO:0000313" key="4">
    <source>
        <dbReference type="EMBL" id="OGY73197.1"/>
    </source>
</evidence>
<dbReference type="GO" id="GO:0003723">
    <property type="term" value="F:RNA binding"/>
    <property type="evidence" value="ECO:0007669"/>
    <property type="project" value="InterPro"/>
</dbReference>
<dbReference type="Pfam" id="PF00849">
    <property type="entry name" value="PseudoU_synth_2"/>
    <property type="match status" value="1"/>
</dbReference>
<dbReference type="Gene3D" id="3.30.2350.10">
    <property type="entry name" value="Pseudouridine synthase"/>
    <property type="match status" value="1"/>
</dbReference>
<evidence type="ECO:0000256" key="1">
    <source>
        <dbReference type="ARBA" id="ARBA00010876"/>
    </source>
</evidence>
<gene>
    <name evidence="4" type="ORF">A3H61_05400</name>
</gene>
<name>A0A1G2AAY5_9BACT</name>
<evidence type="ECO:0000313" key="5">
    <source>
        <dbReference type="Proteomes" id="UP000178315"/>
    </source>
</evidence>
<comment type="similarity">
    <text evidence="1">Belongs to the pseudouridine synthase RluA family.</text>
</comment>
<comment type="caution">
    <text evidence="4">The sequence shown here is derived from an EMBL/GenBank/DDBJ whole genome shotgun (WGS) entry which is preliminary data.</text>
</comment>
<keyword evidence="2" id="KW-0413">Isomerase</keyword>
<feature type="domain" description="Pseudouridine synthase RsuA/RluA-like" evidence="3">
    <location>
        <begin position="9"/>
        <end position="165"/>
    </location>
</feature>
<dbReference type="InterPro" id="IPR050188">
    <property type="entry name" value="RluA_PseudoU_synthase"/>
</dbReference>
<dbReference type="GO" id="GO:0140098">
    <property type="term" value="F:catalytic activity, acting on RNA"/>
    <property type="evidence" value="ECO:0007669"/>
    <property type="project" value="UniProtKB-ARBA"/>
</dbReference>
<reference evidence="4 5" key="1">
    <citation type="journal article" date="2016" name="Nat. Commun.">
        <title>Thousands of microbial genomes shed light on interconnected biogeochemical processes in an aquifer system.</title>
        <authorList>
            <person name="Anantharaman K."/>
            <person name="Brown C.T."/>
            <person name="Hug L.A."/>
            <person name="Sharon I."/>
            <person name="Castelle C.J."/>
            <person name="Probst A.J."/>
            <person name="Thomas B.C."/>
            <person name="Singh A."/>
            <person name="Wilkins M.J."/>
            <person name="Karaoz U."/>
            <person name="Brodie E.L."/>
            <person name="Williams K.H."/>
            <person name="Hubbard S.S."/>
            <person name="Banfield J.F."/>
        </authorList>
    </citation>
    <scope>NUCLEOTIDE SEQUENCE [LARGE SCALE GENOMIC DNA]</scope>
</reference>
<organism evidence="4 5">
    <name type="scientific">Candidatus Jacksonbacteria bacterium RIFCSPLOWO2_02_FULL_44_20</name>
    <dbReference type="NCBI Taxonomy" id="1798460"/>
    <lineage>
        <taxon>Bacteria</taxon>
        <taxon>Candidatus Jacksoniibacteriota</taxon>
    </lineage>
</organism>
<dbReference type="EMBL" id="MHJU01000016">
    <property type="protein sequence ID" value="OGY73197.1"/>
    <property type="molecule type" value="Genomic_DNA"/>
</dbReference>
<dbReference type="AlphaFoldDB" id="A0A1G2AAY5"/>
<dbReference type="GO" id="GO:0009982">
    <property type="term" value="F:pseudouridine synthase activity"/>
    <property type="evidence" value="ECO:0007669"/>
    <property type="project" value="InterPro"/>
</dbReference>
<dbReference type="Proteomes" id="UP000178315">
    <property type="component" value="Unassembled WGS sequence"/>
</dbReference>
<protein>
    <recommendedName>
        <fullName evidence="3">Pseudouridine synthase RsuA/RluA-like domain-containing protein</fullName>
    </recommendedName>
</protein>
<dbReference type="GO" id="GO:0000455">
    <property type="term" value="P:enzyme-directed rRNA pseudouridine synthesis"/>
    <property type="evidence" value="ECO:0007669"/>
    <property type="project" value="TreeGrafter"/>
</dbReference>
<dbReference type="PANTHER" id="PTHR21600">
    <property type="entry name" value="MITOCHONDRIAL RNA PSEUDOURIDINE SYNTHASE"/>
    <property type="match status" value="1"/>
</dbReference>
<dbReference type="CDD" id="cd02869">
    <property type="entry name" value="PseudoU_synth_RluA_like"/>
    <property type="match status" value="1"/>
</dbReference>
<accession>A0A1G2AAY5</accession>
<proteinExistence type="inferred from homology"/>
<dbReference type="SUPFAM" id="SSF55120">
    <property type="entry name" value="Pseudouridine synthase"/>
    <property type="match status" value="1"/>
</dbReference>
<evidence type="ECO:0000256" key="2">
    <source>
        <dbReference type="ARBA" id="ARBA00023235"/>
    </source>
</evidence>
<dbReference type="InterPro" id="IPR020103">
    <property type="entry name" value="PsdUridine_synth_cat_dom_sf"/>
</dbReference>